<feature type="region of interest" description="Disordered" evidence="1">
    <location>
        <begin position="18"/>
        <end position="132"/>
    </location>
</feature>
<evidence type="ECO:0000256" key="1">
    <source>
        <dbReference type="SAM" id="MobiDB-lite"/>
    </source>
</evidence>
<dbReference type="AlphaFoldDB" id="A0A9X3A405"/>
<proteinExistence type="predicted"/>
<organism evidence="2 3">
    <name type="scientific">Umezawaea endophytica</name>
    <dbReference type="NCBI Taxonomy" id="1654476"/>
    <lineage>
        <taxon>Bacteria</taxon>
        <taxon>Bacillati</taxon>
        <taxon>Actinomycetota</taxon>
        <taxon>Actinomycetes</taxon>
        <taxon>Pseudonocardiales</taxon>
        <taxon>Pseudonocardiaceae</taxon>
        <taxon>Umezawaea</taxon>
    </lineage>
</organism>
<sequence>MTSEAFARFRADLAAAVTRGRRAASDAGVRNDAARARTRELAQRAREKKAEPGVPATSPDVRRVAGGFREERGLPVEEFPETGETFAPEKTTDANANTPPTTPSSRPAPGPRGQLPRRSDDDEDFSQGQILY</sequence>
<name>A0A9X3A405_9PSEU</name>
<feature type="compositionally biased region" description="Basic and acidic residues" evidence="1">
    <location>
        <begin position="60"/>
        <end position="75"/>
    </location>
</feature>
<evidence type="ECO:0000313" key="3">
    <source>
        <dbReference type="Proteomes" id="UP001141259"/>
    </source>
</evidence>
<comment type="caution">
    <text evidence="2">The sequence shown here is derived from an EMBL/GenBank/DDBJ whole genome shotgun (WGS) entry which is preliminary data.</text>
</comment>
<dbReference type="Proteomes" id="UP001141259">
    <property type="component" value="Unassembled WGS sequence"/>
</dbReference>
<feature type="compositionally biased region" description="Pro residues" evidence="1">
    <location>
        <begin position="100"/>
        <end position="110"/>
    </location>
</feature>
<evidence type="ECO:0000313" key="2">
    <source>
        <dbReference type="EMBL" id="MCS7482309.1"/>
    </source>
</evidence>
<accession>A0A9X3A405</accession>
<keyword evidence="3" id="KW-1185">Reference proteome</keyword>
<dbReference type="EMBL" id="JANYMP010000023">
    <property type="protein sequence ID" value="MCS7482309.1"/>
    <property type="molecule type" value="Genomic_DNA"/>
</dbReference>
<feature type="compositionally biased region" description="Basic and acidic residues" evidence="1">
    <location>
        <begin position="32"/>
        <end position="51"/>
    </location>
</feature>
<protein>
    <submittedName>
        <fullName evidence="2">Uncharacterized protein</fullName>
    </submittedName>
</protein>
<dbReference type="RefSeq" id="WP_259627790.1">
    <property type="nucleotide sequence ID" value="NZ_JANYMP010000023.1"/>
</dbReference>
<gene>
    <name evidence="2" type="ORF">NZH93_36135</name>
</gene>
<reference evidence="2" key="1">
    <citation type="submission" date="2022-08" db="EMBL/GenBank/DDBJ databases">
        <authorList>
            <person name="Tistechok S."/>
            <person name="Samborskyy M."/>
            <person name="Roman I."/>
        </authorList>
    </citation>
    <scope>NUCLEOTIDE SEQUENCE</scope>
    <source>
        <strain evidence="2">DSM 103496</strain>
    </source>
</reference>